<dbReference type="AlphaFoldDB" id="A0A0A8Y9W1"/>
<reference evidence="1" key="1">
    <citation type="submission" date="2014-09" db="EMBL/GenBank/DDBJ databases">
        <authorList>
            <person name="Magalhaes I.L.F."/>
            <person name="Oliveira U."/>
            <person name="Santos F.R."/>
            <person name="Vidigal T.H.D.A."/>
            <person name="Brescovit A.D."/>
            <person name="Santos A.J."/>
        </authorList>
    </citation>
    <scope>NUCLEOTIDE SEQUENCE</scope>
    <source>
        <tissue evidence="1">Shoot tissue taken approximately 20 cm above the soil surface</tissue>
    </source>
</reference>
<name>A0A0A8Y9W1_ARUDO</name>
<sequence>MHQHLQQIYSRIPRVHRFVSEMSPKRLKWRYSFQIHSKK</sequence>
<reference evidence="1" key="2">
    <citation type="journal article" date="2015" name="Data Brief">
        <title>Shoot transcriptome of the giant reed, Arundo donax.</title>
        <authorList>
            <person name="Barrero R.A."/>
            <person name="Guerrero F.D."/>
            <person name="Moolhuijzen P."/>
            <person name="Goolsby J.A."/>
            <person name="Tidwell J."/>
            <person name="Bellgard S.E."/>
            <person name="Bellgard M.I."/>
        </authorList>
    </citation>
    <scope>NUCLEOTIDE SEQUENCE</scope>
    <source>
        <tissue evidence="1">Shoot tissue taken approximately 20 cm above the soil surface</tissue>
    </source>
</reference>
<protein>
    <submittedName>
        <fullName evidence="1">Uncharacterized protein</fullName>
    </submittedName>
</protein>
<proteinExistence type="predicted"/>
<evidence type="ECO:0000313" key="1">
    <source>
        <dbReference type="EMBL" id="JAD22155.1"/>
    </source>
</evidence>
<dbReference type="EMBL" id="GBRH01275740">
    <property type="protein sequence ID" value="JAD22155.1"/>
    <property type="molecule type" value="Transcribed_RNA"/>
</dbReference>
<accession>A0A0A8Y9W1</accession>
<organism evidence="1">
    <name type="scientific">Arundo donax</name>
    <name type="common">Giant reed</name>
    <name type="synonym">Donax arundinaceus</name>
    <dbReference type="NCBI Taxonomy" id="35708"/>
    <lineage>
        <taxon>Eukaryota</taxon>
        <taxon>Viridiplantae</taxon>
        <taxon>Streptophyta</taxon>
        <taxon>Embryophyta</taxon>
        <taxon>Tracheophyta</taxon>
        <taxon>Spermatophyta</taxon>
        <taxon>Magnoliopsida</taxon>
        <taxon>Liliopsida</taxon>
        <taxon>Poales</taxon>
        <taxon>Poaceae</taxon>
        <taxon>PACMAD clade</taxon>
        <taxon>Arundinoideae</taxon>
        <taxon>Arundineae</taxon>
        <taxon>Arundo</taxon>
    </lineage>
</organism>